<dbReference type="PRINTS" id="PR00035">
    <property type="entry name" value="HTHGNTR"/>
</dbReference>
<dbReference type="Gene3D" id="1.20.120.530">
    <property type="entry name" value="GntR ligand-binding domain-like"/>
    <property type="match status" value="1"/>
</dbReference>
<evidence type="ECO:0000313" key="5">
    <source>
        <dbReference type="EMBL" id="MBP1994011.1"/>
    </source>
</evidence>
<keyword evidence="6" id="KW-1185">Reference proteome</keyword>
<dbReference type="InterPro" id="IPR011711">
    <property type="entry name" value="GntR_C"/>
</dbReference>
<keyword evidence="3" id="KW-0804">Transcription</keyword>
<evidence type="ECO:0000256" key="3">
    <source>
        <dbReference type="ARBA" id="ARBA00023163"/>
    </source>
</evidence>
<keyword evidence="2" id="KW-0238">DNA-binding</keyword>
<dbReference type="SMART" id="SM00345">
    <property type="entry name" value="HTH_GNTR"/>
    <property type="match status" value="1"/>
</dbReference>
<evidence type="ECO:0000259" key="4">
    <source>
        <dbReference type="PROSITE" id="PS50949"/>
    </source>
</evidence>
<keyword evidence="1" id="KW-0805">Transcription regulation</keyword>
<dbReference type="InterPro" id="IPR036390">
    <property type="entry name" value="WH_DNA-bd_sf"/>
</dbReference>
<dbReference type="PROSITE" id="PS50949">
    <property type="entry name" value="HTH_GNTR"/>
    <property type="match status" value="1"/>
</dbReference>
<dbReference type="InterPro" id="IPR000524">
    <property type="entry name" value="Tscrpt_reg_HTH_GntR"/>
</dbReference>
<organism evidence="5 6">
    <name type="scientific">Paenibacillus eucommiae</name>
    <dbReference type="NCBI Taxonomy" id="1355755"/>
    <lineage>
        <taxon>Bacteria</taxon>
        <taxon>Bacillati</taxon>
        <taxon>Bacillota</taxon>
        <taxon>Bacilli</taxon>
        <taxon>Bacillales</taxon>
        <taxon>Paenibacillaceae</taxon>
        <taxon>Paenibacillus</taxon>
    </lineage>
</organism>
<evidence type="ECO:0000313" key="6">
    <source>
        <dbReference type="Proteomes" id="UP001519287"/>
    </source>
</evidence>
<dbReference type="CDD" id="cd07377">
    <property type="entry name" value="WHTH_GntR"/>
    <property type="match status" value="1"/>
</dbReference>
<evidence type="ECO:0000256" key="1">
    <source>
        <dbReference type="ARBA" id="ARBA00023015"/>
    </source>
</evidence>
<dbReference type="PANTHER" id="PTHR43537">
    <property type="entry name" value="TRANSCRIPTIONAL REGULATOR, GNTR FAMILY"/>
    <property type="match status" value="1"/>
</dbReference>
<sequence>MKAPKGQLFRSFFSSQVVNDLRTNIITGKLPAGEKIVENAIAEEMNVSRGPVRNALAILEAEGLVTFLQNGRTVSSGFTLVDAEKLYEMRSFIELKAIELIFKDNLTDFQYIKQINEGLRKEKHNVANFTNLDVSYHFELMRLSGNKYLLQCWLSLRPLLETILMITNTQIREDDQEGFNKGYVIDHHEKITTALITGNFNEAILFLKEHLDTGKAVMIEKMSEILKER</sequence>
<dbReference type="SUPFAM" id="SSF48008">
    <property type="entry name" value="GntR ligand-binding domain-like"/>
    <property type="match status" value="1"/>
</dbReference>
<proteinExistence type="predicted"/>
<dbReference type="Proteomes" id="UP001519287">
    <property type="component" value="Unassembled WGS sequence"/>
</dbReference>
<gene>
    <name evidence="5" type="ORF">J2Z66_005637</name>
</gene>
<dbReference type="EMBL" id="JAGGLB010000022">
    <property type="protein sequence ID" value="MBP1994011.1"/>
    <property type="molecule type" value="Genomic_DNA"/>
</dbReference>
<name>A0ABS4J2E3_9BACL</name>
<dbReference type="Pfam" id="PF00392">
    <property type="entry name" value="GntR"/>
    <property type="match status" value="1"/>
</dbReference>
<accession>A0ABS4J2E3</accession>
<dbReference type="InterPro" id="IPR008920">
    <property type="entry name" value="TF_FadR/GntR_C"/>
</dbReference>
<protein>
    <submittedName>
        <fullName evidence="5">GntR family transcriptional regulator of gluconate operon</fullName>
    </submittedName>
</protein>
<evidence type="ECO:0000256" key="2">
    <source>
        <dbReference type="ARBA" id="ARBA00023125"/>
    </source>
</evidence>
<dbReference type="RefSeq" id="WP_209975875.1">
    <property type="nucleotide sequence ID" value="NZ_JAGGLB010000022.1"/>
</dbReference>
<dbReference type="PANTHER" id="PTHR43537:SF24">
    <property type="entry name" value="GLUCONATE OPERON TRANSCRIPTIONAL REPRESSOR"/>
    <property type="match status" value="1"/>
</dbReference>
<reference evidence="5 6" key="1">
    <citation type="submission" date="2021-03" db="EMBL/GenBank/DDBJ databases">
        <title>Genomic Encyclopedia of Type Strains, Phase IV (KMG-IV): sequencing the most valuable type-strain genomes for metagenomic binning, comparative biology and taxonomic classification.</title>
        <authorList>
            <person name="Goeker M."/>
        </authorList>
    </citation>
    <scope>NUCLEOTIDE SEQUENCE [LARGE SCALE GENOMIC DNA]</scope>
    <source>
        <strain evidence="5 6">DSM 26048</strain>
    </source>
</reference>
<feature type="domain" description="HTH gntR-type" evidence="4">
    <location>
        <begin position="11"/>
        <end position="83"/>
    </location>
</feature>
<dbReference type="Gene3D" id="1.10.10.10">
    <property type="entry name" value="Winged helix-like DNA-binding domain superfamily/Winged helix DNA-binding domain"/>
    <property type="match status" value="1"/>
</dbReference>
<comment type="caution">
    <text evidence="5">The sequence shown here is derived from an EMBL/GenBank/DDBJ whole genome shotgun (WGS) entry which is preliminary data.</text>
</comment>
<dbReference type="SUPFAM" id="SSF46785">
    <property type="entry name" value="Winged helix' DNA-binding domain"/>
    <property type="match status" value="1"/>
</dbReference>
<dbReference type="InterPro" id="IPR036388">
    <property type="entry name" value="WH-like_DNA-bd_sf"/>
</dbReference>
<dbReference type="Pfam" id="PF07729">
    <property type="entry name" value="FCD"/>
    <property type="match status" value="1"/>
</dbReference>